<evidence type="ECO:0000313" key="3">
    <source>
        <dbReference type="Proteomes" id="UP000076088"/>
    </source>
</evidence>
<feature type="signal peptide" evidence="1">
    <location>
        <begin position="1"/>
        <end position="28"/>
    </location>
</feature>
<reference evidence="3" key="1">
    <citation type="submission" date="2015-11" db="EMBL/GenBank/DDBJ databases">
        <title>Complete genome sequence of a polyethylene-glycol degrader Sphingopyxis macrogoltabida 203N (NBRC 111659).</title>
        <authorList>
            <person name="Yoshiyuki O."/>
            <person name="Shouta N."/>
            <person name="Nagata Y."/>
            <person name="Numata M."/>
            <person name="Tsuchikane K."/>
            <person name="Hosoyama A."/>
            <person name="Yamazoe A."/>
            <person name="Tsuda M."/>
            <person name="Fujita N."/>
            <person name="Kawai F."/>
        </authorList>
    </citation>
    <scope>NUCLEOTIDE SEQUENCE [LARGE SCALE GENOMIC DNA]</scope>
    <source>
        <strain evidence="3">203N</strain>
    </source>
</reference>
<keyword evidence="1" id="KW-0732">Signal</keyword>
<gene>
    <name evidence="2" type="ORF">ATM17_23110</name>
</gene>
<accession>A0AAC9FGX3</accession>
<keyword evidence="3" id="KW-1185">Reference proteome</keyword>
<dbReference type="KEGG" id="smaz:LH19_22550"/>
<protein>
    <submittedName>
        <fullName evidence="2">Uncharacterized protein</fullName>
    </submittedName>
</protein>
<dbReference type="AlphaFoldDB" id="A0AAC9FGX3"/>
<reference evidence="2 3" key="2">
    <citation type="journal article" date="2016" name="Genome Announc.">
        <title>Complete Genome Sequence of Sphingopyxis macrogoltabida Strain 203N (NBRC 111659), a Polyethylene Glycol Degrader.</title>
        <authorList>
            <person name="Ohtsubo Y."/>
            <person name="Nonoyama S."/>
            <person name="Nagata Y."/>
            <person name="Numata M."/>
            <person name="Tsuchikane K."/>
            <person name="Hosoyama A."/>
            <person name="Yamazoe A."/>
            <person name="Tsuda M."/>
            <person name="Fujita N."/>
            <person name="Kawai F."/>
        </authorList>
    </citation>
    <scope>NUCLEOTIDE SEQUENCE [LARGE SCALE GENOMIC DNA]</scope>
    <source>
        <strain evidence="2 3">203N</strain>
    </source>
</reference>
<name>A0AAC9FGX3_SPHMC</name>
<evidence type="ECO:0000256" key="1">
    <source>
        <dbReference type="SAM" id="SignalP"/>
    </source>
</evidence>
<evidence type="ECO:0000313" key="2">
    <source>
        <dbReference type="EMBL" id="AMU91905.1"/>
    </source>
</evidence>
<dbReference type="Proteomes" id="UP000076088">
    <property type="component" value="Chromosome"/>
</dbReference>
<organism evidence="2 3">
    <name type="scientific">Sphingopyxis macrogoltabida</name>
    <name type="common">Sphingomonas macrogoltabidus</name>
    <dbReference type="NCBI Taxonomy" id="33050"/>
    <lineage>
        <taxon>Bacteria</taxon>
        <taxon>Pseudomonadati</taxon>
        <taxon>Pseudomonadota</taxon>
        <taxon>Alphaproteobacteria</taxon>
        <taxon>Sphingomonadales</taxon>
        <taxon>Sphingomonadaceae</taxon>
        <taxon>Sphingopyxis</taxon>
    </lineage>
</organism>
<proteinExistence type="predicted"/>
<feature type="chain" id="PRO_5042140196" evidence="1">
    <location>
        <begin position="29"/>
        <end position="219"/>
    </location>
</feature>
<dbReference type="EMBL" id="CP013344">
    <property type="protein sequence ID" value="AMU91905.1"/>
    <property type="molecule type" value="Genomic_DNA"/>
</dbReference>
<sequence length="219" mass="24258">MINDGRCKSLRWAIALSFGLALATPAQAQSAAEWEIGPIIRGTNYSVGLPSHPTPQGKGWFFDFPYPSETQGHVHYVTVRRGPLAGKSKIVVRYRIDAAPEVKFIPRQFPHRTAAITLYFQRKNDSWTAKGRYDFFRWFAATSTMQPLAPGLYELTVRLDAPNWGSVMGQQSGLHPAEFRAALSEADRVGLLFGSRGGRGHGVFATGPARFTMLSFNVL</sequence>
<dbReference type="RefSeq" id="WP_145923567.1">
    <property type="nucleotide sequence ID" value="NZ_CP009429.1"/>
</dbReference>